<gene>
    <name evidence="2" type="ORF">E8P82_00360</name>
</gene>
<accession>A0A4S5EAJ3</accession>
<dbReference type="OrthoDB" id="4955264at2"/>
<dbReference type="RefSeq" id="WP_136452870.1">
    <property type="nucleotide sequence ID" value="NZ_SSWH01000001.1"/>
</dbReference>
<evidence type="ECO:0000313" key="3">
    <source>
        <dbReference type="Proteomes" id="UP000305233"/>
    </source>
</evidence>
<keyword evidence="1" id="KW-0472">Membrane</keyword>
<evidence type="ECO:0000256" key="1">
    <source>
        <dbReference type="SAM" id="Phobius"/>
    </source>
</evidence>
<dbReference type="InterPro" id="IPR021202">
    <property type="entry name" value="Rv3654c-like"/>
</dbReference>
<evidence type="ECO:0008006" key="4">
    <source>
        <dbReference type="Google" id="ProtNLM"/>
    </source>
</evidence>
<evidence type="ECO:0000313" key="2">
    <source>
        <dbReference type="EMBL" id="THJ68771.1"/>
    </source>
</evidence>
<protein>
    <recommendedName>
        <fullName evidence="4">Flp pilus-assembly TadE/G-like family protein</fullName>
    </recommendedName>
</protein>
<name>A0A4S5EAJ3_9MICC</name>
<dbReference type="NCBIfam" id="TIGR03816">
    <property type="entry name" value="tadE_like_DECH"/>
    <property type="match status" value="1"/>
</dbReference>
<proteinExistence type="predicted"/>
<keyword evidence="1" id="KW-0812">Transmembrane</keyword>
<keyword evidence="1" id="KW-1133">Transmembrane helix</keyword>
<organism evidence="2 3">
    <name type="scientific">Arthrobacter echini</name>
    <dbReference type="NCBI Taxonomy" id="1529066"/>
    <lineage>
        <taxon>Bacteria</taxon>
        <taxon>Bacillati</taxon>
        <taxon>Actinomycetota</taxon>
        <taxon>Actinomycetes</taxon>
        <taxon>Micrococcales</taxon>
        <taxon>Micrococcaceae</taxon>
        <taxon>Arthrobacter</taxon>
    </lineage>
</organism>
<reference evidence="2 3" key="1">
    <citation type="submission" date="2019-04" db="EMBL/GenBank/DDBJ databases">
        <authorList>
            <person name="Liu Q."/>
            <person name="Xin Y.-H."/>
        </authorList>
    </citation>
    <scope>NUCLEOTIDE SEQUENCE [LARGE SCALE GENOMIC DNA]</scope>
    <source>
        <strain evidence="2 3">AM23</strain>
    </source>
</reference>
<dbReference type="EMBL" id="SSWH01000001">
    <property type="protein sequence ID" value="THJ68771.1"/>
    <property type="molecule type" value="Genomic_DNA"/>
</dbReference>
<dbReference type="AlphaFoldDB" id="A0A4S5EAJ3"/>
<dbReference type="Proteomes" id="UP000305233">
    <property type="component" value="Unassembled WGS sequence"/>
</dbReference>
<comment type="caution">
    <text evidence="2">The sequence shown here is derived from an EMBL/GenBank/DDBJ whole genome shotgun (WGS) entry which is preliminary data.</text>
</comment>
<keyword evidence="3" id="KW-1185">Reference proteome</keyword>
<feature type="transmembrane region" description="Helical" evidence="1">
    <location>
        <begin position="12"/>
        <end position="35"/>
    </location>
</feature>
<sequence>MGRDGGGAERGAGTVLMTGLAMLALLLIGVAVLMLQASAAASRAATAADLAALAAADAARGLAPGEPCAVAGAVAEQHDALVTECSIGTTGPGTAIIRVSIALPGLLPAATGAARAGPPP</sequence>